<keyword evidence="1" id="KW-1133">Transmembrane helix</keyword>
<name>A0A8S5M2A9_9CAUD</name>
<reference evidence="2" key="1">
    <citation type="journal article" date="2021" name="Proc. Natl. Acad. Sci. U.S.A.">
        <title>A Catalog of Tens of Thousands of Viruses from Human Metagenomes Reveals Hidden Associations with Chronic Diseases.</title>
        <authorList>
            <person name="Tisza M.J."/>
            <person name="Buck C.B."/>
        </authorList>
    </citation>
    <scope>NUCLEOTIDE SEQUENCE</scope>
    <source>
        <strain evidence="2">CttDR14</strain>
    </source>
</reference>
<proteinExistence type="predicted"/>
<protein>
    <submittedName>
        <fullName evidence="2">Uncharacterized protein</fullName>
    </submittedName>
</protein>
<feature type="transmembrane region" description="Helical" evidence="1">
    <location>
        <begin position="63"/>
        <end position="81"/>
    </location>
</feature>
<feature type="transmembrane region" description="Helical" evidence="1">
    <location>
        <begin position="215"/>
        <end position="233"/>
    </location>
</feature>
<evidence type="ECO:0000313" key="2">
    <source>
        <dbReference type="EMBL" id="DAD76318.1"/>
    </source>
</evidence>
<sequence>MEEFKVKYEQPYKDKPRSERTQKFLGFIDRQKYFLLSLLIFISLISAKIWSMTIDPNVSLTDITFQLVLYGVLNYLIYYFMSSSGRDRGRISPQYLEAKNKYAEIHDKIRVGGLYVFLQPFCLWKKKTVTEEYRRDCLMDSTLTYEEYVEKYQGRNSKFVKEANLDKETRKCVFEANAYKPPKLQASALWQKSTFNEQVKFISRSGLNAMRVRRVFKILSIMIFSFISVSIKTETTAHFDWSLIIDVLMCASAAFLGYRGGFEAYAYTEVSCYETKTEILNEAYDWIVEKQKENDGE</sequence>
<keyword evidence="1" id="KW-0812">Transmembrane</keyword>
<dbReference type="EMBL" id="BK014798">
    <property type="protein sequence ID" value="DAD76318.1"/>
    <property type="molecule type" value="Genomic_DNA"/>
</dbReference>
<accession>A0A8S5M2A9</accession>
<feature type="transmembrane region" description="Helical" evidence="1">
    <location>
        <begin position="239"/>
        <end position="258"/>
    </location>
</feature>
<evidence type="ECO:0000256" key="1">
    <source>
        <dbReference type="SAM" id="Phobius"/>
    </source>
</evidence>
<organism evidence="2">
    <name type="scientific">Siphoviridae sp. cttDR14</name>
    <dbReference type="NCBI Taxonomy" id="2826490"/>
    <lineage>
        <taxon>Viruses</taxon>
        <taxon>Duplodnaviria</taxon>
        <taxon>Heunggongvirae</taxon>
        <taxon>Uroviricota</taxon>
        <taxon>Caudoviricetes</taxon>
    </lineage>
</organism>
<feature type="transmembrane region" description="Helical" evidence="1">
    <location>
        <begin position="33"/>
        <end position="51"/>
    </location>
</feature>
<keyword evidence="1" id="KW-0472">Membrane</keyword>